<dbReference type="eggNOG" id="KOG4705">
    <property type="taxonomic scope" value="Eukaryota"/>
</dbReference>
<dbReference type="HOGENOM" id="CLU_058486_0_0_1"/>
<dbReference type="GO" id="GO:0006401">
    <property type="term" value="P:RNA catabolic process"/>
    <property type="evidence" value="ECO:0007669"/>
    <property type="project" value="TreeGrafter"/>
</dbReference>
<dbReference type="InterPro" id="IPR041195">
    <property type="entry name" value="Rnh202_N"/>
</dbReference>
<dbReference type="Pfam" id="PF09468">
    <property type="entry name" value="RNase_H2-Ydr279"/>
    <property type="match status" value="1"/>
</dbReference>
<dbReference type="EMBL" id="GL377308">
    <property type="protein sequence ID" value="EFI95096.1"/>
    <property type="molecule type" value="Genomic_DNA"/>
</dbReference>
<reference evidence="9 10" key="1">
    <citation type="journal article" date="2010" name="Nat. Biotechnol.">
        <title>Genome sequence of the model mushroom Schizophyllum commune.</title>
        <authorList>
            <person name="Ohm R.A."/>
            <person name="de Jong J.F."/>
            <person name="Lugones L.G."/>
            <person name="Aerts A."/>
            <person name="Kothe E."/>
            <person name="Stajich J.E."/>
            <person name="de Vries R.P."/>
            <person name="Record E."/>
            <person name="Levasseur A."/>
            <person name="Baker S.E."/>
            <person name="Bartholomew K.A."/>
            <person name="Coutinho P.M."/>
            <person name="Erdmann S."/>
            <person name="Fowler T.J."/>
            <person name="Gathman A.C."/>
            <person name="Lombard V."/>
            <person name="Henrissat B."/>
            <person name="Knabe N."/>
            <person name="Kuees U."/>
            <person name="Lilly W.W."/>
            <person name="Lindquist E."/>
            <person name="Lucas S."/>
            <person name="Magnuson J.K."/>
            <person name="Piumi F."/>
            <person name="Raudaskoski M."/>
            <person name="Salamov A."/>
            <person name="Schmutz J."/>
            <person name="Schwarze F.W.M.R."/>
            <person name="vanKuyk P.A."/>
            <person name="Horton J.S."/>
            <person name="Grigoriev I.V."/>
            <person name="Woesten H.A.B."/>
        </authorList>
    </citation>
    <scope>NUCLEOTIDE SEQUENCE [LARGE SCALE GENOMIC DNA]</scope>
    <source>
        <strain evidence="10">H4-8 / FGSC 9210</strain>
    </source>
</reference>
<dbReference type="Proteomes" id="UP000007431">
    <property type="component" value="Unassembled WGS sequence"/>
</dbReference>
<dbReference type="STRING" id="578458.D8Q8N4"/>
<dbReference type="InterPro" id="IPR019024">
    <property type="entry name" value="RNase_H2_suB_wHTH"/>
</dbReference>
<feature type="compositionally biased region" description="Polar residues" evidence="6">
    <location>
        <begin position="309"/>
        <end position="321"/>
    </location>
</feature>
<feature type="domain" description="Rnh202 triple barrel" evidence="8">
    <location>
        <begin position="22"/>
        <end position="84"/>
    </location>
</feature>
<evidence type="ECO:0000256" key="1">
    <source>
        <dbReference type="ARBA" id="ARBA00004123"/>
    </source>
</evidence>
<dbReference type="Gene3D" id="2.20.25.530">
    <property type="match status" value="1"/>
</dbReference>
<dbReference type="KEGG" id="scm:SCHCO_02584300"/>
<proteinExistence type="predicted"/>
<comment type="function">
    <text evidence="4">Non catalytic subunit of RNase H2, an endonuclease that specifically degrades the RNA of RNA:DNA hybrids. Participates in DNA replication, possibly by mediating the removal of lagging-strand Okazaki fragment RNA primers during DNA replication. Mediates the excision of single ribonucleotides from DNA:RNA duplexes.</text>
</comment>
<keyword evidence="3" id="KW-0539">Nucleus</keyword>
<feature type="region of interest" description="Disordered" evidence="6">
    <location>
        <begin position="270"/>
        <end position="321"/>
    </location>
</feature>
<evidence type="ECO:0000313" key="10">
    <source>
        <dbReference type="Proteomes" id="UP000007431"/>
    </source>
</evidence>
<evidence type="ECO:0000259" key="8">
    <source>
        <dbReference type="Pfam" id="PF17745"/>
    </source>
</evidence>
<accession>D8Q8N4</accession>
<dbReference type="GO" id="GO:0005654">
    <property type="term" value="C:nucleoplasm"/>
    <property type="evidence" value="ECO:0007669"/>
    <property type="project" value="TreeGrafter"/>
</dbReference>
<dbReference type="Pfam" id="PF17745">
    <property type="entry name" value="Ydr279_N"/>
    <property type="match status" value="1"/>
</dbReference>
<dbReference type="OrthoDB" id="29098at2759"/>
<keyword evidence="10" id="KW-1185">Reference proteome</keyword>
<dbReference type="CDD" id="cd09270">
    <property type="entry name" value="RNase_H2-B"/>
    <property type="match status" value="1"/>
</dbReference>
<evidence type="ECO:0000313" key="9">
    <source>
        <dbReference type="EMBL" id="EFI95096.1"/>
    </source>
</evidence>
<dbReference type="GeneID" id="9587897"/>
<feature type="domain" description="Ribonuclease H2 subunit B wHTH" evidence="7">
    <location>
        <begin position="87"/>
        <end position="242"/>
    </location>
</feature>
<organism evidence="10">
    <name type="scientific">Schizophyllum commune (strain H4-8 / FGSC 9210)</name>
    <name type="common">Split gill fungus</name>
    <dbReference type="NCBI Taxonomy" id="578458"/>
    <lineage>
        <taxon>Eukaryota</taxon>
        <taxon>Fungi</taxon>
        <taxon>Dikarya</taxon>
        <taxon>Basidiomycota</taxon>
        <taxon>Agaricomycotina</taxon>
        <taxon>Agaricomycetes</taxon>
        <taxon>Agaricomycetidae</taxon>
        <taxon>Agaricales</taxon>
        <taxon>Schizophyllaceae</taxon>
        <taxon>Schizophyllum</taxon>
    </lineage>
</organism>
<dbReference type="InterPro" id="IPR040456">
    <property type="entry name" value="RNase_H2_suB"/>
</dbReference>
<dbReference type="PANTHER" id="PTHR13383:SF11">
    <property type="entry name" value="RIBONUCLEASE H2 SUBUNIT B"/>
    <property type="match status" value="1"/>
</dbReference>
<protein>
    <recommendedName>
        <fullName evidence="2">Ribonuclease H2 subunit B</fullName>
    </recommendedName>
    <alternativeName>
        <fullName evidence="5">Ribonuclease HI subunit B</fullName>
    </alternativeName>
</protein>
<evidence type="ECO:0000256" key="2">
    <source>
        <dbReference type="ARBA" id="ARBA00019062"/>
    </source>
</evidence>
<evidence type="ECO:0000256" key="4">
    <source>
        <dbReference type="ARBA" id="ARBA00024778"/>
    </source>
</evidence>
<evidence type="ECO:0000256" key="5">
    <source>
        <dbReference type="ARBA" id="ARBA00033464"/>
    </source>
</evidence>
<dbReference type="FunCoup" id="D8Q8N4">
    <property type="interactions" value="62"/>
</dbReference>
<dbReference type="VEuPathDB" id="FungiDB:SCHCODRAFT_02584300"/>
<sequence length="321" mass="34888">MATYFGILPNELIDSISAAHADGPTTRLLRLPHPRTSIPSLFALYATGNQLAEVQAVAPPNERSWFLGDNVVADGRLLVMTPMDPTFLLIPLLLALQSPDGSLGQLRPWDDIVEDIVTKVATDPADPPKDRSTILDAADLSAFLESPCCRSALRNICQCEAITPEITVYRYSPPILTAYLQRKVARLSESSLQEGSKTVTRNLAKDGLMEDGKEELLKLGRTRAACDLVSQYLPRDIYNALKATYDFTPLEAHLKTLHEADILTAAENTTKGKKGAAKGKGGTTTAADSKKRKGKGSQGVEKLKKANTEGMSKLSSYFTKK</sequence>
<evidence type="ECO:0000256" key="3">
    <source>
        <dbReference type="ARBA" id="ARBA00023242"/>
    </source>
</evidence>
<gene>
    <name evidence="9" type="ORF">SCHCODRAFT_82625</name>
</gene>
<comment type="subcellular location">
    <subcellularLocation>
        <location evidence="1">Nucleus</location>
    </subcellularLocation>
</comment>
<evidence type="ECO:0000256" key="6">
    <source>
        <dbReference type="SAM" id="MobiDB-lite"/>
    </source>
</evidence>
<name>D8Q8N4_SCHCM</name>
<dbReference type="InParanoid" id="D8Q8N4"/>
<dbReference type="Gene3D" id="1.10.20.120">
    <property type="match status" value="1"/>
</dbReference>
<dbReference type="RefSeq" id="XP_003029999.1">
    <property type="nucleotide sequence ID" value="XM_003029953.1"/>
</dbReference>
<evidence type="ECO:0000259" key="7">
    <source>
        <dbReference type="Pfam" id="PF09468"/>
    </source>
</evidence>
<dbReference type="PANTHER" id="PTHR13383">
    <property type="entry name" value="RIBONUCLEASE H2 SUBUNIT B"/>
    <property type="match status" value="1"/>
</dbReference>
<dbReference type="AlphaFoldDB" id="D8Q8N4"/>
<dbReference type="OMA" id="AQWVLIA"/>
<dbReference type="GO" id="GO:0032299">
    <property type="term" value="C:ribonuclease H2 complex"/>
    <property type="evidence" value="ECO:0007669"/>
    <property type="project" value="InterPro"/>
</dbReference>